<comment type="subcellular location">
    <subcellularLocation>
        <location evidence="1">Membrane</location>
    </subcellularLocation>
</comment>
<feature type="transmembrane region" description="Helical" evidence="5">
    <location>
        <begin position="142"/>
        <end position="161"/>
    </location>
</feature>
<feature type="transmembrane region" description="Helical" evidence="5">
    <location>
        <begin position="211"/>
        <end position="233"/>
    </location>
</feature>
<accession>A0ABD6EBY1</accession>
<evidence type="ECO:0000259" key="6">
    <source>
        <dbReference type="PROSITE" id="PS50262"/>
    </source>
</evidence>
<dbReference type="Pfam" id="PF00001">
    <property type="entry name" value="7tm_1"/>
    <property type="match status" value="1"/>
</dbReference>
<keyword evidence="3 5" id="KW-1133">Transmembrane helix</keyword>
<name>A0ABD6EBY1_9BILA</name>
<keyword evidence="8" id="KW-1185">Reference proteome</keyword>
<dbReference type="Proteomes" id="UP001608902">
    <property type="component" value="Unassembled WGS sequence"/>
</dbReference>
<dbReference type="InterPro" id="IPR000276">
    <property type="entry name" value="GPCR_Rhodpsn"/>
</dbReference>
<gene>
    <name evidence="7" type="ORF">AB6A40_004249</name>
</gene>
<dbReference type="SUPFAM" id="SSF81321">
    <property type="entry name" value="Family A G protein-coupled receptor-like"/>
    <property type="match status" value="1"/>
</dbReference>
<keyword evidence="2 5" id="KW-0812">Transmembrane</keyword>
<feature type="domain" description="G-protein coupled receptors family 1 profile" evidence="6">
    <location>
        <begin position="40"/>
        <end position="355"/>
    </location>
</feature>
<sequence length="427" mass="48449">MMDLVPMCLSEKSQLLSGSELEKFILVWLFPPLCLLGLIGNILTLMVLLSSDITSRANTLLACLAFCDMVFLLFMVPHSMANFELFAFNYYFRWYYFITKVHLIGFANWSSAVAIWLVVAVCGERLLGIRYPFRTRDNWSKYCIGGIVFLIVVLAGILTSYNHISHKCVIKQFCNNTQLMSRCFDVTQDNWARNRTNDTPQFIKSYVKWSVIANAIFVVFIPIFLLAAFNMALMASVRQQRHRLINSRHLSTHSNSGNFKHAVEKGPSIWGLLPRRGTDAVVRSKTEIRIAVTVCSIVTCFTITQGPSAIVMSIKSLSAQGTVNRNGSALLDWYEIQTITSFLVIVGKTLNFILFCLSSSSFRQRLLNVLRGKLKDYQRRYSTTMNSTAIIRGQQRVDLFVKQIAFSHDLLTAKIVNNPLRRNTIAA</sequence>
<evidence type="ECO:0000256" key="5">
    <source>
        <dbReference type="SAM" id="Phobius"/>
    </source>
</evidence>
<evidence type="ECO:0000313" key="7">
    <source>
        <dbReference type="EMBL" id="MFH4977540.1"/>
    </source>
</evidence>
<feature type="transmembrane region" description="Helical" evidence="5">
    <location>
        <begin position="290"/>
        <end position="314"/>
    </location>
</feature>
<dbReference type="Gene3D" id="1.20.1070.10">
    <property type="entry name" value="Rhodopsin 7-helix transmembrane proteins"/>
    <property type="match status" value="1"/>
</dbReference>
<proteinExistence type="predicted"/>
<dbReference type="PRINTS" id="PR00237">
    <property type="entry name" value="GPCRRHODOPSN"/>
</dbReference>
<dbReference type="GO" id="GO:0016020">
    <property type="term" value="C:membrane"/>
    <property type="evidence" value="ECO:0007669"/>
    <property type="project" value="UniProtKB-SubCell"/>
</dbReference>
<dbReference type="InterPro" id="IPR017452">
    <property type="entry name" value="GPCR_Rhodpsn_7TM"/>
</dbReference>
<organism evidence="7 8">
    <name type="scientific">Gnathostoma spinigerum</name>
    <dbReference type="NCBI Taxonomy" id="75299"/>
    <lineage>
        <taxon>Eukaryota</taxon>
        <taxon>Metazoa</taxon>
        <taxon>Ecdysozoa</taxon>
        <taxon>Nematoda</taxon>
        <taxon>Chromadorea</taxon>
        <taxon>Rhabditida</taxon>
        <taxon>Spirurina</taxon>
        <taxon>Gnathostomatomorpha</taxon>
        <taxon>Gnathostomatoidea</taxon>
        <taxon>Gnathostomatidae</taxon>
        <taxon>Gnathostoma</taxon>
    </lineage>
</organism>
<evidence type="ECO:0000313" key="8">
    <source>
        <dbReference type="Proteomes" id="UP001608902"/>
    </source>
</evidence>
<dbReference type="AlphaFoldDB" id="A0ABD6EBY1"/>
<feature type="transmembrane region" description="Helical" evidence="5">
    <location>
        <begin position="334"/>
        <end position="357"/>
    </location>
</feature>
<reference evidence="7 8" key="1">
    <citation type="submission" date="2024-08" db="EMBL/GenBank/DDBJ databases">
        <title>Gnathostoma spinigerum genome.</title>
        <authorList>
            <person name="Gonzalez-Bertolin B."/>
            <person name="Monzon S."/>
            <person name="Zaballos A."/>
            <person name="Jimenez P."/>
            <person name="Dekumyoy P."/>
            <person name="Varona S."/>
            <person name="Cuesta I."/>
            <person name="Sumanam S."/>
            <person name="Adisakwattana P."/>
            <person name="Gasser R.B."/>
            <person name="Hernandez-Gonzalez A."/>
            <person name="Young N.D."/>
            <person name="Perteguer M.J."/>
        </authorList>
    </citation>
    <scope>NUCLEOTIDE SEQUENCE [LARGE SCALE GENOMIC DNA]</scope>
    <source>
        <strain evidence="7">AL3</strain>
        <tissue evidence="7">Liver</tissue>
    </source>
</reference>
<dbReference type="EMBL" id="JBGFUD010002384">
    <property type="protein sequence ID" value="MFH4977540.1"/>
    <property type="molecule type" value="Genomic_DNA"/>
</dbReference>
<comment type="caution">
    <text evidence="7">The sequence shown here is derived from an EMBL/GenBank/DDBJ whole genome shotgun (WGS) entry which is preliminary data.</text>
</comment>
<feature type="transmembrane region" description="Helical" evidence="5">
    <location>
        <begin position="60"/>
        <end position="81"/>
    </location>
</feature>
<dbReference type="PANTHER" id="PTHR46895:SF5">
    <property type="entry name" value="G-PROTEIN COUPLED RECEPTORS FAMILY 1 PROFILE DOMAIN-CONTAINING PROTEIN"/>
    <property type="match status" value="1"/>
</dbReference>
<dbReference type="CDD" id="cd14978">
    <property type="entry name" value="7tmA_FMRFamide_R-like"/>
    <property type="match status" value="1"/>
</dbReference>
<evidence type="ECO:0000256" key="1">
    <source>
        <dbReference type="ARBA" id="ARBA00004370"/>
    </source>
</evidence>
<evidence type="ECO:0000256" key="4">
    <source>
        <dbReference type="ARBA" id="ARBA00023136"/>
    </source>
</evidence>
<evidence type="ECO:0000256" key="2">
    <source>
        <dbReference type="ARBA" id="ARBA00022692"/>
    </source>
</evidence>
<dbReference type="PANTHER" id="PTHR46895">
    <property type="entry name" value="PROTEIN CBG20548-RELATED"/>
    <property type="match status" value="1"/>
</dbReference>
<dbReference type="PROSITE" id="PS50262">
    <property type="entry name" value="G_PROTEIN_RECEP_F1_2"/>
    <property type="match status" value="1"/>
</dbReference>
<protein>
    <recommendedName>
        <fullName evidence="6">G-protein coupled receptors family 1 profile domain-containing protein</fullName>
    </recommendedName>
</protein>
<evidence type="ECO:0000256" key="3">
    <source>
        <dbReference type="ARBA" id="ARBA00022989"/>
    </source>
</evidence>
<keyword evidence="4 5" id="KW-0472">Membrane</keyword>
<feature type="transmembrane region" description="Helical" evidence="5">
    <location>
        <begin position="101"/>
        <end position="122"/>
    </location>
</feature>
<feature type="transmembrane region" description="Helical" evidence="5">
    <location>
        <begin position="25"/>
        <end position="48"/>
    </location>
</feature>